<dbReference type="GO" id="GO:0046872">
    <property type="term" value="F:metal ion binding"/>
    <property type="evidence" value="ECO:0007669"/>
    <property type="project" value="UniProtKB-KW"/>
</dbReference>
<dbReference type="GO" id="GO:0044715">
    <property type="term" value="F:8-oxo-dGDP phosphatase activity"/>
    <property type="evidence" value="ECO:0007669"/>
    <property type="project" value="TreeGrafter"/>
</dbReference>
<proteinExistence type="inferred from homology"/>
<evidence type="ECO:0000256" key="9">
    <source>
        <dbReference type="ARBA" id="ARBA00023204"/>
    </source>
</evidence>
<evidence type="ECO:0000313" key="14">
    <source>
        <dbReference type="Proteomes" id="UP000230108"/>
    </source>
</evidence>
<protein>
    <recommendedName>
        <fullName evidence="11">8-oxo-dGTP diphosphatase</fullName>
        <ecNumber evidence="11">3.6.1.55</ecNumber>
    </recommendedName>
</protein>
<evidence type="ECO:0000256" key="2">
    <source>
        <dbReference type="ARBA" id="ARBA00005582"/>
    </source>
</evidence>
<evidence type="ECO:0000259" key="12">
    <source>
        <dbReference type="PROSITE" id="PS51462"/>
    </source>
</evidence>
<keyword evidence="9" id="KW-0234">DNA repair</keyword>
<keyword evidence="5" id="KW-0479">Metal-binding</keyword>
<evidence type="ECO:0000256" key="8">
    <source>
        <dbReference type="ARBA" id="ARBA00022842"/>
    </source>
</evidence>
<dbReference type="PANTHER" id="PTHR47707:SF1">
    <property type="entry name" value="NUDIX HYDROLASE FAMILY PROTEIN"/>
    <property type="match status" value="1"/>
</dbReference>
<dbReference type="GO" id="GO:0006281">
    <property type="term" value="P:DNA repair"/>
    <property type="evidence" value="ECO:0007669"/>
    <property type="project" value="UniProtKB-KW"/>
</dbReference>
<name>A0A2M7QET8_9BACT</name>
<keyword evidence="6" id="KW-0227">DNA damage</keyword>
<dbReference type="InterPro" id="IPR000086">
    <property type="entry name" value="NUDIX_hydrolase_dom"/>
</dbReference>
<dbReference type="InterPro" id="IPR047127">
    <property type="entry name" value="MutT-like"/>
</dbReference>
<evidence type="ECO:0000256" key="7">
    <source>
        <dbReference type="ARBA" id="ARBA00022801"/>
    </source>
</evidence>
<keyword evidence="4" id="KW-0235">DNA replication</keyword>
<feature type="domain" description="Nudix hydrolase" evidence="12">
    <location>
        <begin position="6"/>
        <end position="135"/>
    </location>
</feature>
<dbReference type="EC" id="3.6.1.55" evidence="11"/>
<evidence type="ECO:0000256" key="6">
    <source>
        <dbReference type="ARBA" id="ARBA00022763"/>
    </source>
</evidence>
<dbReference type="GO" id="GO:0044716">
    <property type="term" value="F:8-oxo-GDP phosphatase activity"/>
    <property type="evidence" value="ECO:0007669"/>
    <property type="project" value="TreeGrafter"/>
</dbReference>
<evidence type="ECO:0000256" key="3">
    <source>
        <dbReference type="ARBA" id="ARBA00022457"/>
    </source>
</evidence>
<dbReference type="EMBL" id="PFLF01000020">
    <property type="protein sequence ID" value="PIY69427.1"/>
    <property type="molecule type" value="Genomic_DNA"/>
</dbReference>
<dbReference type="SUPFAM" id="SSF55811">
    <property type="entry name" value="Nudix"/>
    <property type="match status" value="1"/>
</dbReference>
<evidence type="ECO:0000256" key="4">
    <source>
        <dbReference type="ARBA" id="ARBA00022705"/>
    </source>
</evidence>
<dbReference type="PANTHER" id="PTHR47707">
    <property type="entry name" value="8-OXO-DGTP DIPHOSPHATASE"/>
    <property type="match status" value="1"/>
</dbReference>
<accession>A0A2M7QET8</accession>
<dbReference type="Gene3D" id="3.90.79.10">
    <property type="entry name" value="Nucleoside Triphosphate Pyrophosphohydrolase"/>
    <property type="match status" value="1"/>
</dbReference>
<evidence type="ECO:0000313" key="13">
    <source>
        <dbReference type="EMBL" id="PIY69427.1"/>
    </source>
</evidence>
<dbReference type="AlphaFoldDB" id="A0A2M7QET8"/>
<dbReference type="CDD" id="cd02883">
    <property type="entry name" value="NUDIX_Hydrolase"/>
    <property type="match status" value="1"/>
</dbReference>
<evidence type="ECO:0000256" key="11">
    <source>
        <dbReference type="ARBA" id="ARBA00038905"/>
    </source>
</evidence>
<dbReference type="PROSITE" id="PS51462">
    <property type="entry name" value="NUDIX"/>
    <property type="match status" value="1"/>
</dbReference>
<dbReference type="GO" id="GO:0006260">
    <property type="term" value="P:DNA replication"/>
    <property type="evidence" value="ECO:0007669"/>
    <property type="project" value="UniProtKB-KW"/>
</dbReference>
<comment type="cofactor">
    <cofactor evidence="1">
        <name>Mg(2+)</name>
        <dbReference type="ChEBI" id="CHEBI:18420"/>
    </cofactor>
</comment>
<comment type="similarity">
    <text evidence="2">Belongs to the Nudix hydrolase family.</text>
</comment>
<evidence type="ECO:0000256" key="1">
    <source>
        <dbReference type="ARBA" id="ARBA00001946"/>
    </source>
</evidence>
<comment type="caution">
    <text evidence="13">The sequence shown here is derived from an EMBL/GenBank/DDBJ whole genome shotgun (WGS) entry which is preliminary data.</text>
</comment>
<evidence type="ECO:0000256" key="10">
    <source>
        <dbReference type="ARBA" id="ARBA00035861"/>
    </source>
</evidence>
<keyword evidence="3" id="KW-0515">Mutator protein</keyword>
<dbReference type="Proteomes" id="UP000230108">
    <property type="component" value="Unassembled WGS sequence"/>
</dbReference>
<comment type="catalytic activity">
    <reaction evidence="10">
        <text>8-oxo-dGTP + H2O = 8-oxo-dGMP + diphosphate + H(+)</text>
        <dbReference type="Rhea" id="RHEA:31575"/>
        <dbReference type="ChEBI" id="CHEBI:15377"/>
        <dbReference type="ChEBI" id="CHEBI:15378"/>
        <dbReference type="ChEBI" id="CHEBI:33019"/>
        <dbReference type="ChEBI" id="CHEBI:63224"/>
        <dbReference type="ChEBI" id="CHEBI:77896"/>
        <dbReference type="EC" id="3.6.1.55"/>
    </reaction>
</comment>
<dbReference type="GO" id="GO:0008413">
    <property type="term" value="F:8-oxo-7,8-dihydroguanosine triphosphate pyrophosphatase activity"/>
    <property type="evidence" value="ECO:0007669"/>
    <property type="project" value="TreeGrafter"/>
</dbReference>
<sequence length="137" mass="15749">MYENYPIVLATAAFIKDPTGRFLIVKKSPHESIDAGLWTVPGGKVHPSEPIIASLLREVREEVGLTIDTYKWIGEDVFIDRDRYFHAQHFICSAIAVEPVILEKSLTEYEWIAKDEITSYHFPINIKNRLLEVFTSK</sequence>
<organism evidence="13 14">
    <name type="scientific">Candidatus Roizmanbacteria bacterium CG_4_10_14_0_8_um_filter_39_9</name>
    <dbReference type="NCBI Taxonomy" id="1974829"/>
    <lineage>
        <taxon>Bacteria</taxon>
        <taxon>Candidatus Roizmaniibacteriota</taxon>
    </lineage>
</organism>
<dbReference type="InterPro" id="IPR015797">
    <property type="entry name" value="NUDIX_hydrolase-like_dom_sf"/>
</dbReference>
<dbReference type="GO" id="GO:0035539">
    <property type="term" value="F:8-oxo-7,8-dihydrodeoxyguanosine triphosphate pyrophosphatase activity"/>
    <property type="evidence" value="ECO:0007669"/>
    <property type="project" value="UniProtKB-EC"/>
</dbReference>
<keyword evidence="7" id="KW-0378">Hydrolase</keyword>
<evidence type="ECO:0000256" key="5">
    <source>
        <dbReference type="ARBA" id="ARBA00022723"/>
    </source>
</evidence>
<dbReference type="Pfam" id="PF00293">
    <property type="entry name" value="NUDIX"/>
    <property type="match status" value="1"/>
</dbReference>
<reference evidence="14" key="1">
    <citation type="submission" date="2017-09" db="EMBL/GenBank/DDBJ databases">
        <title>Depth-based differentiation of microbial function through sediment-hosted aquifers and enrichment of novel symbionts in the deep terrestrial subsurface.</title>
        <authorList>
            <person name="Probst A.J."/>
            <person name="Ladd B."/>
            <person name="Jarett J.K."/>
            <person name="Geller-Mcgrath D.E."/>
            <person name="Sieber C.M.K."/>
            <person name="Emerson J.B."/>
            <person name="Anantharaman K."/>
            <person name="Thomas B.C."/>
            <person name="Malmstrom R."/>
            <person name="Stieglmeier M."/>
            <person name="Klingl A."/>
            <person name="Woyke T."/>
            <person name="Ryan C.M."/>
            <person name="Banfield J.F."/>
        </authorList>
    </citation>
    <scope>NUCLEOTIDE SEQUENCE [LARGE SCALE GENOMIC DNA]</scope>
</reference>
<gene>
    <name evidence="13" type="ORF">COY90_00720</name>
</gene>
<keyword evidence="8" id="KW-0460">Magnesium</keyword>